<proteinExistence type="predicted"/>
<protein>
    <submittedName>
        <fullName evidence="1">Uncharacterized protein</fullName>
    </submittedName>
</protein>
<accession>H1VTI9</accession>
<reference evidence="2" key="1">
    <citation type="journal article" date="2012" name="Nat. Genet.">
        <title>Lifestyle transitions in plant pathogenic Colletotrichum fungi deciphered by genome and transcriptome analyses.</title>
        <authorList>
            <person name="O'Connell R.J."/>
            <person name="Thon M.R."/>
            <person name="Hacquard S."/>
            <person name="Amyotte S.G."/>
            <person name="Kleemann J."/>
            <person name="Torres M.F."/>
            <person name="Damm U."/>
            <person name="Buiate E.A."/>
            <person name="Epstein L."/>
            <person name="Alkan N."/>
            <person name="Altmueller J."/>
            <person name="Alvarado-Balderrama L."/>
            <person name="Bauser C.A."/>
            <person name="Becker C."/>
            <person name="Birren B.W."/>
            <person name="Chen Z."/>
            <person name="Choi J."/>
            <person name="Crouch J.A."/>
            <person name="Duvick J.P."/>
            <person name="Farman M.A."/>
            <person name="Gan P."/>
            <person name="Heiman D."/>
            <person name="Henrissat B."/>
            <person name="Howard R.J."/>
            <person name="Kabbage M."/>
            <person name="Koch C."/>
            <person name="Kracher B."/>
            <person name="Kubo Y."/>
            <person name="Law A.D."/>
            <person name="Lebrun M.-H."/>
            <person name="Lee Y.-H."/>
            <person name="Miyara I."/>
            <person name="Moore N."/>
            <person name="Neumann U."/>
            <person name="Nordstroem K."/>
            <person name="Panaccione D.G."/>
            <person name="Panstruga R."/>
            <person name="Place M."/>
            <person name="Proctor R.H."/>
            <person name="Prusky D."/>
            <person name="Rech G."/>
            <person name="Reinhardt R."/>
            <person name="Rollins J.A."/>
            <person name="Rounsley S."/>
            <person name="Schardl C.L."/>
            <person name="Schwartz D.C."/>
            <person name="Shenoy N."/>
            <person name="Shirasu K."/>
            <person name="Sikhakolli U.R."/>
            <person name="Stueber K."/>
            <person name="Sukno S.A."/>
            <person name="Sweigard J.A."/>
            <person name="Takano Y."/>
            <person name="Takahara H."/>
            <person name="Trail F."/>
            <person name="van der Does H.C."/>
            <person name="Voll L.M."/>
            <person name="Will I."/>
            <person name="Young S."/>
            <person name="Zeng Q."/>
            <person name="Zhang J."/>
            <person name="Zhou S."/>
            <person name="Dickman M.B."/>
            <person name="Schulze-Lefert P."/>
            <person name="Ver Loren van Themaat E."/>
            <person name="Ma L.-J."/>
            <person name="Vaillancourt L.J."/>
        </authorList>
    </citation>
    <scope>NUCLEOTIDE SEQUENCE [LARGE SCALE GENOMIC DNA]</scope>
    <source>
        <strain evidence="2">IMI 349063</strain>
    </source>
</reference>
<dbReference type="EMBL" id="CACQ02006188">
    <property type="protein sequence ID" value="CCF43547.1"/>
    <property type="molecule type" value="Genomic_DNA"/>
</dbReference>
<sequence>MLEPIDPASLTHSIKVPYLMNVPMNLRKVRILWSQSPFLIRLSPRPLGWGDLGASGSRWTASWACSKPR</sequence>
<organism evidence="1 2">
    <name type="scientific">Colletotrichum higginsianum (strain IMI 349063)</name>
    <name type="common">Crucifer anthracnose fungus</name>
    <dbReference type="NCBI Taxonomy" id="759273"/>
    <lineage>
        <taxon>Eukaryota</taxon>
        <taxon>Fungi</taxon>
        <taxon>Dikarya</taxon>
        <taxon>Ascomycota</taxon>
        <taxon>Pezizomycotina</taxon>
        <taxon>Sordariomycetes</taxon>
        <taxon>Hypocreomycetidae</taxon>
        <taxon>Glomerellales</taxon>
        <taxon>Glomerellaceae</taxon>
        <taxon>Colletotrichum</taxon>
        <taxon>Colletotrichum destructivum species complex</taxon>
    </lineage>
</organism>
<dbReference type="HOGENOM" id="CLU_2775805_0_0_1"/>
<name>H1VTI9_COLHI</name>
<dbReference type="Proteomes" id="UP000007174">
    <property type="component" value="Unassembled WGS sequence"/>
</dbReference>
<dbReference type="AlphaFoldDB" id="H1VTI9"/>
<evidence type="ECO:0000313" key="1">
    <source>
        <dbReference type="EMBL" id="CCF43547.1"/>
    </source>
</evidence>
<gene>
    <name evidence="1" type="ORF">CH063_13219</name>
</gene>
<evidence type="ECO:0000313" key="2">
    <source>
        <dbReference type="Proteomes" id="UP000007174"/>
    </source>
</evidence>